<dbReference type="CDD" id="cd02440">
    <property type="entry name" value="AdoMet_MTases"/>
    <property type="match status" value="1"/>
</dbReference>
<dbReference type="EMBL" id="QKYN01000255">
    <property type="protein sequence ID" value="RAG80343.1"/>
    <property type="molecule type" value="Genomic_DNA"/>
</dbReference>
<dbReference type="Pfam" id="PF00891">
    <property type="entry name" value="Methyltransf_2"/>
    <property type="match status" value="1"/>
</dbReference>
<dbReference type="InterPro" id="IPR016461">
    <property type="entry name" value="COMT-like"/>
</dbReference>
<dbReference type="PANTHER" id="PTHR43712:SF2">
    <property type="entry name" value="O-METHYLTRANSFERASE CICE"/>
    <property type="match status" value="1"/>
</dbReference>
<dbReference type="AlphaFoldDB" id="A0A2X0I9M3"/>
<evidence type="ECO:0000256" key="2">
    <source>
        <dbReference type="ARBA" id="ARBA00022679"/>
    </source>
</evidence>
<feature type="domain" description="O-methyltransferase dimerisation" evidence="5">
    <location>
        <begin position="12"/>
        <end position="88"/>
    </location>
</feature>
<dbReference type="GO" id="GO:0032259">
    <property type="term" value="P:methylation"/>
    <property type="evidence" value="ECO:0007669"/>
    <property type="project" value="UniProtKB-KW"/>
</dbReference>
<gene>
    <name evidence="6" type="ORF">DN069_38675</name>
</gene>
<feature type="domain" description="O-methyltransferase C-terminal" evidence="4">
    <location>
        <begin position="147"/>
        <end position="314"/>
    </location>
</feature>
<evidence type="ECO:0000313" key="7">
    <source>
        <dbReference type="Proteomes" id="UP000248889"/>
    </source>
</evidence>
<dbReference type="GO" id="GO:0046983">
    <property type="term" value="F:protein dimerization activity"/>
    <property type="evidence" value="ECO:0007669"/>
    <property type="project" value="InterPro"/>
</dbReference>
<name>A0A2X0I9M3_9ACTN</name>
<dbReference type="InterPro" id="IPR012967">
    <property type="entry name" value="COMT_dimerisation"/>
</dbReference>
<evidence type="ECO:0000256" key="3">
    <source>
        <dbReference type="ARBA" id="ARBA00022691"/>
    </source>
</evidence>
<dbReference type="PANTHER" id="PTHR43712">
    <property type="entry name" value="PUTATIVE (AFU_ORTHOLOGUE AFUA_4G14580)-RELATED"/>
    <property type="match status" value="1"/>
</dbReference>
<dbReference type="Proteomes" id="UP000248889">
    <property type="component" value="Unassembled WGS sequence"/>
</dbReference>
<dbReference type="Gene3D" id="3.40.50.150">
    <property type="entry name" value="Vaccinia Virus protein VP39"/>
    <property type="match status" value="1"/>
</dbReference>
<evidence type="ECO:0000256" key="1">
    <source>
        <dbReference type="ARBA" id="ARBA00022603"/>
    </source>
</evidence>
<comment type="caution">
    <text evidence="6">The sequence shown here is derived from an EMBL/GenBank/DDBJ whole genome shotgun (WGS) entry which is preliminary data.</text>
</comment>
<dbReference type="GO" id="GO:0008171">
    <property type="term" value="F:O-methyltransferase activity"/>
    <property type="evidence" value="ECO:0007669"/>
    <property type="project" value="InterPro"/>
</dbReference>
<keyword evidence="1 6" id="KW-0489">Methyltransferase</keyword>
<protein>
    <submittedName>
        <fullName evidence="6">SAM-dependent methyltransferase</fullName>
    </submittedName>
</protein>
<keyword evidence="2 6" id="KW-0808">Transferase</keyword>
<dbReference type="InterPro" id="IPR036388">
    <property type="entry name" value="WH-like_DNA-bd_sf"/>
</dbReference>
<dbReference type="RefSeq" id="WP_111507920.1">
    <property type="nucleotide sequence ID" value="NZ_QKYN01000255.1"/>
</dbReference>
<dbReference type="SUPFAM" id="SSF53335">
    <property type="entry name" value="S-adenosyl-L-methionine-dependent methyltransferases"/>
    <property type="match status" value="1"/>
</dbReference>
<evidence type="ECO:0000259" key="5">
    <source>
        <dbReference type="Pfam" id="PF08100"/>
    </source>
</evidence>
<dbReference type="InterPro" id="IPR036390">
    <property type="entry name" value="WH_DNA-bd_sf"/>
</dbReference>
<dbReference type="InterPro" id="IPR029063">
    <property type="entry name" value="SAM-dependent_MTases_sf"/>
</dbReference>
<accession>A0A2X0I9M3</accession>
<organism evidence="6 7">
    <name type="scientific">Streptacidiphilus pinicola</name>
    <dbReference type="NCBI Taxonomy" id="2219663"/>
    <lineage>
        <taxon>Bacteria</taxon>
        <taxon>Bacillati</taxon>
        <taxon>Actinomycetota</taxon>
        <taxon>Actinomycetes</taxon>
        <taxon>Kitasatosporales</taxon>
        <taxon>Streptomycetaceae</taxon>
        <taxon>Streptacidiphilus</taxon>
    </lineage>
</organism>
<dbReference type="OrthoDB" id="582216at2"/>
<evidence type="ECO:0000313" key="6">
    <source>
        <dbReference type="EMBL" id="RAG80343.1"/>
    </source>
</evidence>
<keyword evidence="3" id="KW-0949">S-adenosyl-L-methionine</keyword>
<reference evidence="6 7" key="1">
    <citation type="submission" date="2018-06" db="EMBL/GenBank/DDBJ databases">
        <title>Streptacidiphilus pinicola sp. nov., isolated from pine grove soil.</title>
        <authorList>
            <person name="Roh S.G."/>
            <person name="Park S."/>
            <person name="Kim M.-K."/>
            <person name="Yun B.-R."/>
            <person name="Park J."/>
            <person name="Kim M.J."/>
            <person name="Kim Y.S."/>
            <person name="Kim S.B."/>
        </authorList>
    </citation>
    <scope>NUCLEOTIDE SEQUENCE [LARGE SCALE GENOMIC DNA]</scope>
    <source>
        <strain evidence="6 7">MMS16-CNU450</strain>
    </source>
</reference>
<dbReference type="Pfam" id="PF08100">
    <property type="entry name" value="Dimerisation"/>
    <property type="match status" value="1"/>
</dbReference>
<sequence length="332" mass="35469">MTGTQPSPSRILEIASGYWATGLLAVATQNSLFTLIHDGRRTPAELADKTGLALRGVQTLLDGLVGLGLLHTQDGVYRNTPETDLYLVEGQLTDISGLAQLKLAEMDNLVGRLEVFRAGGPLNNPVAEVADNPHWENVVTAIAGLSVAAAQTAASVLSLADWKNLSILDVGGGSGVFSSVWLQLNPTAQATQLDWEPINAIARRLLSNHDLTGRFSCLDGDFHTTELEAAAYDVALYSHIAHQEGPEDNTAVFAKLRDALKPGGALIVCDYIVDDDRSGPPFSLLFASEMLLKTNHGGTWRRADYAAWLIQAGFTDVTFHATGTPATLAIAR</sequence>
<dbReference type="InterPro" id="IPR001077">
    <property type="entry name" value="COMT_C"/>
</dbReference>
<dbReference type="PROSITE" id="PS51683">
    <property type="entry name" value="SAM_OMT_II"/>
    <property type="match status" value="1"/>
</dbReference>
<dbReference type="Gene3D" id="1.10.10.10">
    <property type="entry name" value="Winged helix-like DNA-binding domain superfamily/Winged helix DNA-binding domain"/>
    <property type="match status" value="1"/>
</dbReference>
<dbReference type="SUPFAM" id="SSF46785">
    <property type="entry name" value="Winged helix' DNA-binding domain"/>
    <property type="match status" value="1"/>
</dbReference>
<evidence type="ECO:0000259" key="4">
    <source>
        <dbReference type="Pfam" id="PF00891"/>
    </source>
</evidence>
<keyword evidence="7" id="KW-1185">Reference proteome</keyword>
<proteinExistence type="predicted"/>